<name>A0AAD7SWJ0_9TELE</name>
<evidence type="ECO:0008006" key="4">
    <source>
        <dbReference type="Google" id="ProtNLM"/>
    </source>
</evidence>
<accession>A0AAD7SWJ0</accession>
<keyword evidence="1" id="KW-0732">Signal</keyword>
<comment type="caution">
    <text evidence="2">The sequence shown here is derived from an EMBL/GenBank/DDBJ whole genome shotgun (WGS) entry which is preliminary data.</text>
</comment>
<evidence type="ECO:0000313" key="3">
    <source>
        <dbReference type="Proteomes" id="UP001221898"/>
    </source>
</evidence>
<feature type="signal peptide" evidence="1">
    <location>
        <begin position="1"/>
        <end position="17"/>
    </location>
</feature>
<reference evidence="2" key="1">
    <citation type="journal article" date="2023" name="Science">
        <title>Genome structures resolve the early diversification of teleost fishes.</title>
        <authorList>
            <person name="Parey E."/>
            <person name="Louis A."/>
            <person name="Montfort J."/>
            <person name="Bouchez O."/>
            <person name="Roques C."/>
            <person name="Iampietro C."/>
            <person name="Lluch J."/>
            <person name="Castinel A."/>
            <person name="Donnadieu C."/>
            <person name="Desvignes T."/>
            <person name="Floi Bucao C."/>
            <person name="Jouanno E."/>
            <person name="Wen M."/>
            <person name="Mejri S."/>
            <person name="Dirks R."/>
            <person name="Jansen H."/>
            <person name="Henkel C."/>
            <person name="Chen W.J."/>
            <person name="Zahm M."/>
            <person name="Cabau C."/>
            <person name="Klopp C."/>
            <person name="Thompson A.W."/>
            <person name="Robinson-Rechavi M."/>
            <person name="Braasch I."/>
            <person name="Lecointre G."/>
            <person name="Bobe J."/>
            <person name="Postlethwait J.H."/>
            <person name="Berthelot C."/>
            <person name="Roest Crollius H."/>
            <person name="Guiguen Y."/>
        </authorList>
    </citation>
    <scope>NUCLEOTIDE SEQUENCE</scope>
    <source>
        <strain evidence="2">NC1722</strain>
    </source>
</reference>
<evidence type="ECO:0000313" key="2">
    <source>
        <dbReference type="EMBL" id="KAJ8409985.1"/>
    </source>
</evidence>
<proteinExistence type="predicted"/>
<dbReference type="Proteomes" id="UP001221898">
    <property type="component" value="Unassembled WGS sequence"/>
</dbReference>
<feature type="chain" id="PRO_5042260518" description="Secreted protein" evidence="1">
    <location>
        <begin position="18"/>
        <end position="77"/>
    </location>
</feature>
<evidence type="ECO:0000256" key="1">
    <source>
        <dbReference type="SAM" id="SignalP"/>
    </source>
</evidence>
<protein>
    <recommendedName>
        <fullName evidence="4">Secreted protein</fullName>
    </recommendedName>
</protein>
<sequence>MGSFLLLQHWPVGCAWAYITGRGSCSQPQLRLSAVVLVTGERGQLRAPATQESDEPPEWQRIRFTVETNAQSSERDS</sequence>
<gene>
    <name evidence="2" type="ORF">AAFF_G00210260</name>
</gene>
<organism evidence="2 3">
    <name type="scientific">Aldrovandia affinis</name>
    <dbReference type="NCBI Taxonomy" id="143900"/>
    <lineage>
        <taxon>Eukaryota</taxon>
        <taxon>Metazoa</taxon>
        <taxon>Chordata</taxon>
        <taxon>Craniata</taxon>
        <taxon>Vertebrata</taxon>
        <taxon>Euteleostomi</taxon>
        <taxon>Actinopterygii</taxon>
        <taxon>Neopterygii</taxon>
        <taxon>Teleostei</taxon>
        <taxon>Notacanthiformes</taxon>
        <taxon>Halosauridae</taxon>
        <taxon>Aldrovandia</taxon>
    </lineage>
</organism>
<keyword evidence="3" id="KW-1185">Reference proteome</keyword>
<dbReference type="EMBL" id="JAINUG010000028">
    <property type="protein sequence ID" value="KAJ8409985.1"/>
    <property type="molecule type" value="Genomic_DNA"/>
</dbReference>
<dbReference type="AlphaFoldDB" id="A0AAD7SWJ0"/>